<reference evidence="3 4" key="1">
    <citation type="submission" date="2024-08" db="EMBL/GenBank/DDBJ databases">
        <title>Insights into the chromosomal genome structure of Flemingia macrophylla.</title>
        <authorList>
            <person name="Ding Y."/>
            <person name="Zhao Y."/>
            <person name="Bi W."/>
            <person name="Wu M."/>
            <person name="Zhao G."/>
            <person name="Gong Y."/>
            <person name="Li W."/>
            <person name="Zhang P."/>
        </authorList>
    </citation>
    <scope>NUCLEOTIDE SEQUENCE [LARGE SCALE GENOMIC DNA]</scope>
    <source>
        <strain evidence="3">DYQJB</strain>
        <tissue evidence="3">Leaf</tissue>
    </source>
</reference>
<dbReference type="Gene3D" id="1.20.1050.10">
    <property type="match status" value="1"/>
</dbReference>
<keyword evidence="4" id="KW-1185">Reference proteome</keyword>
<feature type="region of interest" description="Disordered" evidence="1">
    <location>
        <begin position="89"/>
        <end position="114"/>
    </location>
</feature>
<gene>
    <name evidence="3" type="ORF">Fmac_024081</name>
</gene>
<dbReference type="PANTHER" id="PTHR11260:SF679">
    <property type="entry name" value="GLUTATHIONE TRANSFERASE"/>
    <property type="match status" value="1"/>
</dbReference>
<feature type="compositionally biased region" description="Polar residues" evidence="1">
    <location>
        <begin position="91"/>
        <end position="113"/>
    </location>
</feature>
<dbReference type="PANTHER" id="PTHR11260">
    <property type="entry name" value="GLUTATHIONE S-TRANSFERASE, GST, SUPERFAMILY, GST DOMAIN CONTAINING"/>
    <property type="match status" value="1"/>
</dbReference>
<dbReference type="InterPro" id="IPR045073">
    <property type="entry name" value="Omega/Tau-like"/>
</dbReference>
<comment type="caution">
    <text evidence="3">The sequence shown here is derived from an EMBL/GenBank/DDBJ whole genome shotgun (WGS) entry which is preliminary data.</text>
</comment>
<dbReference type="PROSITE" id="PS50405">
    <property type="entry name" value="GST_CTER"/>
    <property type="match status" value="1"/>
</dbReference>
<dbReference type="AlphaFoldDB" id="A0ABD1LNV9"/>
<proteinExistence type="predicted"/>
<dbReference type="Proteomes" id="UP001603857">
    <property type="component" value="Unassembled WGS sequence"/>
</dbReference>
<dbReference type="InterPro" id="IPR004046">
    <property type="entry name" value="GST_C"/>
</dbReference>
<sequence length="125" mass="14285">MRNWAGEEREKNVEKVWEHLMVVEKQCLGDQKKFFGGDTINMVDLAFGSIVKFLLVVEDILEVKVLKDEKFPHLHSWYNNFKEGSDGISYGTDSSNGPSAKEFSNNRTQTSPETDGVKCTLYNYV</sequence>
<dbReference type="Pfam" id="PF00043">
    <property type="entry name" value="GST_C"/>
    <property type="match status" value="1"/>
</dbReference>
<dbReference type="InterPro" id="IPR045074">
    <property type="entry name" value="GST_C_Tau"/>
</dbReference>
<accession>A0ABD1LNV9</accession>
<protein>
    <recommendedName>
        <fullName evidence="2">GST C-terminal domain-containing protein</fullName>
    </recommendedName>
</protein>
<organism evidence="3 4">
    <name type="scientific">Flemingia macrophylla</name>
    <dbReference type="NCBI Taxonomy" id="520843"/>
    <lineage>
        <taxon>Eukaryota</taxon>
        <taxon>Viridiplantae</taxon>
        <taxon>Streptophyta</taxon>
        <taxon>Embryophyta</taxon>
        <taxon>Tracheophyta</taxon>
        <taxon>Spermatophyta</taxon>
        <taxon>Magnoliopsida</taxon>
        <taxon>eudicotyledons</taxon>
        <taxon>Gunneridae</taxon>
        <taxon>Pentapetalae</taxon>
        <taxon>rosids</taxon>
        <taxon>fabids</taxon>
        <taxon>Fabales</taxon>
        <taxon>Fabaceae</taxon>
        <taxon>Papilionoideae</taxon>
        <taxon>50 kb inversion clade</taxon>
        <taxon>NPAAA clade</taxon>
        <taxon>indigoferoid/millettioid clade</taxon>
        <taxon>Phaseoleae</taxon>
        <taxon>Flemingia</taxon>
    </lineage>
</organism>
<evidence type="ECO:0000313" key="4">
    <source>
        <dbReference type="Proteomes" id="UP001603857"/>
    </source>
</evidence>
<feature type="domain" description="GST C-terminal" evidence="2">
    <location>
        <begin position="1"/>
        <end position="103"/>
    </location>
</feature>
<dbReference type="SUPFAM" id="SSF47616">
    <property type="entry name" value="GST C-terminal domain-like"/>
    <property type="match status" value="1"/>
</dbReference>
<dbReference type="EMBL" id="JBGMDY010000008">
    <property type="protein sequence ID" value="KAL2325023.1"/>
    <property type="molecule type" value="Genomic_DNA"/>
</dbReference>
<evidence type="ECO:0000313" key="3">
    <source>
        <dbReference type="EMBL" id="KAL2325023.1"/>
    </source>
</evidence>
<name>A0ABD1LNV9_9FABA</name>
<dbReference type="CDD" id="cd03185">
    <property type="entry name" value="GST_C_Tau"/>
    <property type="match status" value="1"/>
</dbReference>
<dbReference type="InterPro" id="IPR010987">
    <property type="entry name" value="Glutathione-S-Trfase_C-like"/>
</dbReference>
<evidence type="ECO:0000259" key="2">
    <source>
        <dbReference type="PROSITE" id="PS50405"/>
    </source>
</evidence>
<evidence type="ECO:0000256" key="1">
    <source>
        <dbReference type="SAM" id="MobiDB-lite"/>
    </source>
</evidence>
<dbReference type="InterPro" id="IPR036282">
    <property type="entry name" value="Glutathione-S-Trfase_C_sf"/>
</dbReference>